<dbReference type="SUPFAM" id="SSF64307">
    <property type="entry name" value="SirA-like"/>
    <property type="match status" value="1"/>
</dbReference>
<dbReference type="RefSeq" id="WP_197310458.1">
    <property type="nucleotide sequence ID" value="NZ_JADZLT010000042.1"/>
</dbReference>
<dbReference type="EMBL" id="JADZLT010000042">
    <property type="protein sequence ID" value="MBH0237241.1"/>
    <property type="molecule type" value="Genomic_DNA"/>
</dbReference>
<protein>
    <submittedName>
        <fullName evidence="3">Sulfurtransferase TusA family protein</fullName>
    </submittedName>
</protein>
<evidence type="ECO:0000256" key="1">
    <source>
        <dbReference type="ARBA" id="ARBA00008984"/>
    </source>
</evidence>
<dbReference type="CDD" id="cd00291">
    <property type="entry name" value="SirA_YedF_YeeD"/>
    <property type="match status" value="1"/>
</dbReference>
<dbReference type="Pfam" id="PF01206">
    <property type="entry name" value="TusA"/>
    <property type="match status" value="1"/>
</dbReference>
<organism evidence="3 4">
    <name type="scientific">Methylobrevis albus</name>
    <dbReference type="NCBI Taxonomy" id="2793297"/>
    <lineage>
        <taxon>Bacteria</taxon>
        <taxon>Pseudomonadati</taxon>
        <taxon>Pseudomonadota</taxon>
        <taxon>Alphaproteobacteria</taxon>
        <taxon>Hyphomicrobiales</taxon>
        <taxon>Pleomorphomonadaceae</taxon>
        <taxon>Methylobrevis</taxon>
    </lineage>
</organism>
<comment type="caution">
    <text evidence="3">The sequence shown here is derived from an EMBL/GenBank/DDBJ whole genome shotgun (WGS) entry which is preliminary data.</text>
</comment>
<keyword evidence="4" id="KW-1185">Reference proteome</keyword>
<dbReference type="Proteomes" id="UP000631694">
    <property type="component" value="Unassembled WGS sequence"/>
</dbReference>
<evidence type="ECO:0000313" key="4">
    <source>
        <dbReference type="Proteomes" id="UP000631694"/>
    </source>
</evidence>
<name>A0A931I0Y5_9HYPH</name>
<evidence type="ECO:0000259" key="2">
    <source>
        <dbReference type="PROSITE" id="PS01148"/>
    </source>
</evidence>
<comment type="similarity">
    <text evidence="1">Belongs to the sulfur carrier protein TusA family.</text>
</comment>
<dbReference type="PANTHER" id="PTHR33279:SF6">
    <property type="entry name" value="SULFUR CARRIER PROTEIN YEDF-RELATED"/>
    <property type="match status" value="1"/>
</dbReference>
<accession>A0A931I0Y5</accession>
<dbReference type="Gene3D" id="3.30.110.40">
    <property type="entry name" value="TusA-like domain"/>
    <property type="match status" value="1"/>
</dbReference>
<dbReference type="AlphaFoldDB" id="A0A931I0Y5"/>
<reference evidence="3" key="1">
    <citation type="submission" date="2020-12" db="EMBL/GenBank/DDBJ databases">
        <title>Methylobrevis albus sp. nov., isolated from fresh water lack sediment.</title>
        <authorList>
            <person name="Zou Q."/>
        </authorList>
    </citation>
    <scope>NUCLEOTIDE SEQUENCE</scope>
    <source>
        <strain evidence="3">L22</strain>
    </source>
</reference>
<feature type="domain" description="UPF0033" evidence="2">
    <location>
        <begin position="15"/>
        <end position="39"/>
    </location>
</feature>
<sequence length="84" mass="9008">MTGREDAAADPAVVLDLRGLHCPMPVLRARKALETMAPGARIAVEATDPLAAIDLPHFCHENGHVYLGRTDRDGVSTHLIERGA</sequence>
<dbReference type="InterPro" id="IPR001455">
    <property type="entry name" value="TusA-like"/>
</dbReference>
<dbReference type="PANTHER" id="PTHR33279">
    <property type="entry name" value="SULFUR CARRIER PROTEIN YEDF-RELATED"/>
    <property type="match status" value="1"/>
</dbReference>
<dbReference type="PROSITE" id="PS01148">
    <property type="entry name" value="UPF0033"/>
    <property type="match status" value="1"/>
</dbReference>
<proteinExistence type="inferred from homology"/>
<dbReference type="InterPro" id="IPR036868">
    <property type="entry name" value="TusA-like_sf"/>
</dbReference>
<gene>
    <name evidence="3" type="ORF">I5731_05355</name>
</gene>
<evidence type="ECO:0000313" key="3">
    <source>
        <dbReference type="EMBL" id="MBH0237241.1"/>
    </source>
</evidence>